<feature type="domain" description="DUF7779" evidence="4">
    <location>
        <begin position="553"/>
        <end position="644"/>
    </location>
</feature>
<dbReference type="Pfam" id="PF13374">
    <property type="entry name" value="TPR_10"/>
    <property type="match status" value="3"/>
</dbReference>
<dbReference type="InterPro" id="IPR002182">
    <property type="entry name" value="NB-ARC"/>
</dbReference>
<dbReference type="Gene3D" id="3.40.50.300">
    <property type="entry name" value="P-loop containing nucleotide triphosphate hydrolases"/>
    <property type="match status" value="1"/>
</dbReference>
<dbReference type="InterPro" id="IPR027417">
    <property type="entry name" value="P-loop_NTPase"/>
</dbReference>
<reference evidence="5 6" key="1">
    <citation type="submission" date="2019-06" db="EMBL/GenBank/DDBJ databases">
        <title>Draft genome sequence of the filamentous fungus Phialemoniopsis curvata isolated from diesel fuel.</title>
        <authorList>
            <person name="Varaljay V.A."/>
            <person name="Lyon W.J."/>
            <person name="Crouch A.L."/>
            <person name="Drake C.E."/>
            <person name="Hollomon J.M."/>
            <person name="Nadeau L.J."/>
            <person name="Nunn H.S."/>
            <person name="Stevenson B.S."/>
            <person name="Bojanowski C.L."/>
            <person name="Crookes-Goodson W.J."/>
        </authorList>
    </citation>
    <scope>NUCLEOTIDE SEQUENCE [LARGE SCALE GENOMIC DNA]</scope>
    <source>
        <strain evidence="5 6">D216</strain>
    </source>
</reference>
<evidence type="ECO:0000259" key="3">
    <source>
        <dbReference type="Pfam" id="PF06985"/>
    </source>
</evidence>
<dbReference type="InterPro" id="IPR010730">
    <property type="entry name" value="HET"/>
</dbReference>
<dbReference type="RefSeq" id="XP_031000618.1">
    <property type="nucleotide sequence ID" value="XM_031134109.1"/>
</dbReference>
<dbReference type="Gene3D" id="1.25.40.10">
    <property type="entry name" value="Tetratricopeptide repeat domain"/>
    <property type="match status" value="1"/>
</dbReference>
<proteinExistence type="predicted"/>
<dbReference type="GO" id="GO:0043531">
    <property type="term" value="F:ADP binding"/>
    <property type="evidence" value="ECO:0007669"/>
    <property type="project" value="InterPro"/>
</dbReference>
<dbReference type="OrthoDB" id="626167at2759"/>
<comment type="caution">
    <text evidence="5">The sequence shown here is derived from an EMBL/GenBank/DDBJ whole genome shotgun (WGS) entry which is preliminary data.</text>
</comment>
<dbReference type="SUPFAM" id="SSF48452">
    <property type="entry name" value="TPR-like"/>
    <property type="match status" value="2"/>
</dbReference>
<name>A0A507BG43_9PEZI</name>
<dbReference type="EMBL" id="SKBQ01000105">
    <property type="protein sequence ID" value="TPX18907.1"/>
    <property type="molecule type" value="Genomic_DNA"/>
</dbReference>
<gene>
    <name evidence="5" type="ORF">E0L32_011385</name>
</gene>
<keyword evidence="6" id="KW-1185">Reference proteome</keyword>
<dbReference type="Proteomes" id="UP000319257">
    <property type="component" value="Unassembled WGS sequence"/>
</dbReference>
<dbReference type="InterPro" id="IPR011990">
    <property type="entry name" value="TPR-like_helical_dom_sf"/>
</dbReference>
<evidence type="ECO:0000313" key="6">
    <source>
        <dbReference type="Proteomes" id="UP000319257"/>
    </source>
</evidence>
<dbReference type="InterPro" id="IPR056681">
    <property type="entry name" value="DUF7779"/>
</dbReference>
<dbReference type="Pfam" id="PF00931">
    <property type="entry name" value="NB-ARC"/>
    <property type="match status" value="1"/>
</dbReference>
<dbReference type="Pfam" id="PF06985">
    <property type="entry name" value="HET"/>
    <property type="match status" value="1"/>
</dbReference>
<dbReference type="AlphaFoldDB" id="A0A507BG43"/>
<dbReference type="PANTHER" id="PTHR10622">
    <property type="entry name" value="HET DOMAIN-CONTAINING PROTEIN"/>
    <property type="match status" value="1"/>
</dbReference>
<dbReference type="GeneID" id="41978832"/>
<dbReference type="Pfam" id="PF13424">
    <property type="entry name" value="TPR_12"/>
    <property type="match status" value="1"/>
</dbReference>
<evidence type="ECO:0000259" key="2">
    <source>
        <dbReference type="Pfam" id="PF00931"/>
    </source>
</evidence>
<evidence type="ECO:0000259" key="4">
    <source>
        <dbReference type="Pfam" id="PF25000"/>
    </source>
</evidence>
<dbReference type="STRING" id="1093900.A0A507BG43"/>
<protein>
    <recommendedName>
        <fullName evidence="7">HET-domain-containing protein</fullName>
    </recommendedName>
</protein>
<accession>A0A507BG43</accession>
<feature type="region of interest" description="Disordered" evidence="1">
    <location>
        <begin position="583"/>
        <end position="602"/>
    </location>
</feature>
<feature type="domain" description="Heterokaryon incompatibility" evidence="3">
    <location>
        <begin position="24"/>
        <end position="170"/>
    </location>
</feature>
<dbReference type="InParanoid" id="A0A507BG43"/>
<evidence type="ECO:0000313" key="5">
    <source>
        <dbReference type="EMBL" id="TPX18907.1"/>
    </source>
</evidence>
<feature type="domain" description="NB-ARC" evidence="2">
    <location>
        <begin position="309"/>
        <end position="467"/>
    </location>
</feature>
<dbReference type="SUPFAM" id="SSF52540">
    <property type="entry name" value="P-loop containing nucleoside triphosphate hydrolases"/>
    <property type="match status" value="1"/>
</dbReference>
<evidence type="ECO:0008006" key="7">
    <source>
        <dbReference type="Google" id="ProtNLM"/>
    </source>
</evidence>
<feature type="compositionally biased region" description="Acidic residues" evidence="1">
    <location>
        <begin position="589"/>
        <end position="602"/>
    </location>
</feature>
<dbReference type="Pfam" id="PF25000">
    <property type="entry name" value="DUF7779"/>
    <property type="match status" value="1"/>
</dbReference>
<dbReference type="PANTHER" id="PTHR10622:SF10">
    <property type="entry name" value="HET DOMAIN-CONTAINING PROTEIN"/>
    <property type="match status" value="1"/>
</dbReference>
<sequence>MRLLKCANGKIRLTKDLTHDIPPYAILSHTWGTDEEEVTYKDLIAGGGEAKAGYEKIRFCAKQAARDGLEHFWIDSCCIDKANHTELHEAINSMFRWYQNAARCYVYLVDVSIPQPALPSPRLWTRLVQKTRKQKPIAPVTSSDRETPKLVWESAFRSSRWFTRGWTLQELLAPKLVEFFSKDGQRLGDKTSLEKEIHEVTGIPVSALRGADLSEFDINERFGWADGRQTTREEDAVYSLLGIFGVFMSLRYGEGKEKEAARLREKLGKRDRAQPLPFATIPFRRDPHFVNRDVILDQVKRRCSEPAGRAALVGLGGIGKSQLAIEFAYRFDEAATGSWLFWIHAGTRARVDEGFQAIAEAVNIPERVQPKADIPQLVYSWLSREQNGRWMMIIDSADDADVFYGSTARSDGKNLASFLPQSRNGSILVTTRDKDLARRLTGHDGIIEVGVMAEAEALSLLENKAGPITDLGAASELVRTLEYMPLAINQAAGYIQVRAPRSSVGKYLADFRESESNRAKLLGHDMGDLRRDGSASNAVLTTWQLSFEHIHSKRRSAADLLSLMSFFNCQGIPESLLKPAGQTINSKQEDDESDPDDGDCDGMSNDFEDDIGLLKDFCLLSMNESGTEFEMHGLVQLSTRKWLEAKGLEEEFKEQFLRRLWASFPEGRYENWEVCRKLFSHVEAAFEYTPAREDMGEVWAKVLYNGAWYAWSQGRFDVAERMAYRVKKFLERLLGPEHVRTLSSVSLYGMVLRDKGQWAEAQEVFARVMEVRERKLGADHSLTLNSMANLASTFWSQDQWDKAEELYVKVMEGRKKKLGADHRRTLSSMNDFAVILKPQGRWDEAEKLEVEVLEARKRTLGLDHPHTLTSMNNLAITWECQRRHADALKLMESCVEGQRRILGPHHPDALSSSAMLAKWRLEADSRSPTGE</sequence>
<organism evidence="5 6">
    <name type="scientific">Thyridium curvatum</name>
    <dbReference type="NCBI Taxonomy" id="1093900"/>
    <lineage>
        <taxon>Eukaryota</taxon>
        <taxon>Fungi</taxon>
        <taxon>Dikarya</taxon>
        <taxon>Ascomycota</taxon>
        <taxon>Pezizomycotina</taxon>
        <taxon>Sordariomycetes</taxon>
        <taxon>Sordariomycetidae</taxon>
        <taxon>Thyridiales</taxon>
        <taxon>Thyridiaceae</taxon>
        <taxon>Thyridium</taxon>
    </lineage>
</organism>
<evidence type="ECO:0000256" key="1">
    <source>
        <dbReference type="SAM" id="MobiDB-lite"/>
    </source>
</evidence>